<dbReference type="Proteomes" id="UP000016424">
    <property type="component" value="Unassembled WGS sequence"/>
</dbReference>
<feature type="transmembrane region" description="Helical" evidence="3">
    <location>
        <begin position="34"/>
        <end position="52"/>
    </location>
</feature>
<keyword evidence="2" id="KW-0813">Transport</keyword>
<dbReference type="InterPro" id="IPR003784">
    <property type="entry name" value="BioY"/>
</dbReference>
<feature type="transmembrane region" description="Helical" evidence="3">
    <location>
        <begin position="157"/>
        <end position="179"/>
    </location>
</feature>
<dbReference type="AlphaFoldDB" id="U2WPN7"/>
<keyword evidence="2 3" id="KW-0472">Membrane</keyword>
<evidence type="ECO:0000256" key="3">
    <source>
        <dbReference type="SAM" id="Phobius"/>
    </source>
</evidence>
<name>U2WPN7_GEOKU</name>
<dbReference type="PIRSF" id="PIRSF016661">
    <property type="entry name" value="BioY"/>
    <property type="match status" value="1"/>
</dbReference>
<accession>U2WPN7</accession>
<reference evidence="5" key="1">
    <citation type="journal article" date="2013" name="Genome">
        <title>Draft Genome Sequence of Geobacillus kaustophilus GBlys, a Lysogenic Strain with Bacteriophage phiOH2.</title>
        <authorList>
            <person name="Doi K."/>
            <person name="Mori K."/>
            <person name="Martono H."/>
            <person name="Nagayoshi Y."/>
            <person name="Fujino Y."/>
            <person name="Tashiro K."/>
            <person name="Kuhara S."/>
            <person name="Ohshima T."/>
        </authorList>
    </citation>
    <scope>NUCLEOTIDE SEQUENCE [LARGE SCALE GENOMIC DNA]</scope>
    <source>
        <strain evidence="5">GBlys</strain>
    </source>
</reference>
<dbReference type="PANTHER" id="PTHR34295:SF1">
    <property type="entry name" value="BIOTIN TRANSPORTER BIOY"/>
    <property type="match status" value="1"/>
</dbReference>
<gene>
    <name evidence="4" type="ORF">GBL_0938</name>
</gene>
<dbReference type="GO" id="GO:0005886">
    <property type="term" value="C:plasma membrane"/>
    <property type="evidence" value="ECO:0007669"/>
    <property type="project" value="UniProtKB-SubCell"/>
</dbReference>
<sequence>MERREDVRIHSFVWAAFFAALTAVGGWIKIPVPYVPFTLQIAAVYLAGCLLGPKIGALSQLLYVLIGLAGAPVFAEGGGLGYIWKPTFGYLLGFIAGAYTCGLLVRRFQWTRARDILMANAAALLVVYVFGCAWLYIAMKWIAGAPLSIGQTLWFGFLLPVPGDLVLCAVCSVIAARVWPRVRPIMMTRGMGG</sequence>
<organism evidence="4 5">
    <name type="scientific">Geobacillus kaustophilus GBlys</name>
    <dbReference type="NCBI Taxonomy" id="1337888"/>
    <lineage>
        <taxon>Bacteria</taxon>
        <taxon>Bacillati</taxon>
        <taxon>Bacillota</taxon>
        <taxon>Bacilli</taxon>
        <taxon>Bacillales</taxon>
        <taxon>Anoxybacillaceae</taxon>
        <taxon>Geobacillus</taxon>
        <taxon>Geobacillus thermoleovorans group</taxon>
    </lineage>
</organism>
<feature type="transmembrane region" description="Helical" evidence="3">
    <location>
        <begin position="117"/>
        <end position="137"/>
    </location>
</feature>
<comment type="caution">
    <text evidence="4">The sequence shown here is derived from an EMBL/GenBank/DDBJ whole genome shotgun (WGS) entry which is preliminary data.</text>
</comment>
<proteinExistence type="inferred from homology"/>
<dbReference type="Gene3D" id="1.10.1760.20">
    <property type="match status" value="1"/>
</dbReference>
<dbReference type="Pfam" id="PF02632">
    <property type="entry name" value="BioY"/>
    <property type="match status" value="1"/>
</dbReference>
<keyword evidence="3" id="KW-1133">Transmembrane helix</keyword>
<evidence type="ECO:0000313" key="5">
    <source>
        <dbReference type="Proteomes" id="UP000016424"/>
    </source>
</evidence>
<evidence type="ECO:0000313" key="4">
    <source>
        <dbReference type="EMBL" id="GAD12721.1"/>
    </source>
</evidence>
<keyword evidence="3" id="KW-0812">Transmembrane</keyword>
<keyword evidence="2" id="KW-1003">Cell membrane</keyword>
<dbReference type="EMBL" id="BASG01000005">
    <property type="protein sequence ID" value="GAD12721.1"/>
    <property type="molecule type" value="Genomic_DNA"/>
</dbReference>
<comment type="similarity">
    <text evidence="1 2">Belongs to the BioY family.</text>
</comment>
<evidence type="ECO:0000256" key="2">
    <source>
        <dbReference type="PIRNR" id="PIRNR016661"/>
    </source>
</evidence>
<feature type="transmembrane region" description="Helical" evidence="3">
    <location>
        <begin position="88"/>
        <end position="105"/>
    </location>
</feature>
<feature type="transmembrane region" description="Helical" evidence="3">
    <location>
        <begin position="61"/>
        <end position="82"/>
    </location>
</feature>
<feature type="transmembrane region" description="Helical" evidence="3">
    <location>
        <begin position="12"/>
        <end position="28"/>
    </location>
</feature>
<protein>
    <recommendedName>
        <fullName evidence="2">Biotin transporter</fullName>
    </recommendedName>
</protein>
<comment type="subcellular location">
    <subcellularLocation>
        <location evidence="2">Cell membrane</location>
        <topology evidence="2">Multi-pass membrane protein</topology>
    </subcellularLocation>
</comment>
<dbReference type="GO" id="GO:0015225">
    <property type="term" value="F:biotin transmembrane transporter activity"/>
    <property type="evidence" value="ECO:0007669"/>
    <property type="project" value="UniProtKB-UniRule"/>
</dbReference>
<evidence type="ECO:0000256" key="1">
    <source>
        <dbReference type="ARBA" id="ARBA00010692"/>
    </source>
</evidence>
<dbReference type="PANTHER" id="PTHR34295">
    <property type="entry name" value="BIOTIN TRANSPORTER BIOY"/>
    <property type="match status" value="1"/>
</dbReference>